<reference evidence="1 2" key="1">
    <citation type="submission" date="2024-01" db="EMBL/GenBank/DDBJ databases">
        <title>The genomes of 5 underutilized Papilionoideae crops provide insights into root nodulation and disease resistanc.</title>
        <authorList>
            <person name="Jiang F."/>
        </authorList>
    </citation>
    <scope>NUCLEOTIDE SEQUENCE [LARGE SCALE GENOMIC DNA]</scope>
    <source>
        <strain evidence="1">LVBAO_FW01</strain>
        <tissue evidence="1">Leaves</tissue>
    </source>
</reference>
<dbReference type="EMBL" id="JAYMYQ010000004">
    <property type="protein sequence ID" value="KAK7339602.1"/>
    <property type="molecule type" value="Genomic_DNA"/>
</dbReference>
<accession>A0AAN9QLA8</accession>
<dbReference type="AlphaFoldDB" id="A0AAN9QLA8"/>
<protein>
    <submittedName>
        <fullName evidence="1">Uncharacterized protein</fullName>
    </submittedName>
</protein>
<name>A0AAN9QLA8_CANGL</name>
<keyword evidence="2" id="KW-1185">Reference proteome</keyword>
<sequence>MHPAGDLCPKDLYPGLGSLVEQARAMHMHAESSLLRAQLQRPRRRVILRSSADLCRTIDSLFLLILLPRILLLSFSPIPPILGFDGIFFLQNRATMGDVTFPKIEHAVASVSGVQGRIRGSGSSHLTETCPKLVLIGAGETDATKLELLGS</sequence>
<organism evidence="1 2">
    <name type="scientific">Canavalia gladiata</name>
    <name type="common">Sword bean</name>
    <name type="synonym">Dolichos gladiatus</name>
    <dbReference type="NCBI Taxonomy" id="3824"/>
    <lineage>
        <taxon>Eukaryota</taxon>
        <taxon>Viridiplantae</taxon>
        <taxon>Streptophyta</taxon>
        <taxon>Embryophyta</taxon>
        <taxon>Tracheophyta</taxon>
        <taxon>Spermatophyta</taxon>
        <taxon>Magnoliopsida</taxon>
        <taxon>eudicotyledons</taxon>
        <taxon>Gunneridae</taxon>
        <taxon>Pentapetalae</taxon>
        <taxon>rosids</taxon>
        <taxon>fabids</taxon>
        <taxon>Fabales</taxon>
        <taxon>Fabaceae</taxon>
        <taxon>Papilionoideae</taxon>
        <taxon>50 kb inversion clade</taxon>
        <taxon>NPAAA clade</taxon>
        <taxon>indigoferoid/millettioid clade</taxon>
        <taxon>Phaseoleae</taxon>
        <taxon>Canavalia</taxon>
    </lineage>
</organism>
<dbReference type="Proteomes" id="UP001367508">
    <property type="component" value="Unassembled WGS sequence"/>
</dbReference>
<gene>
    <name evidence="1" type="ORF">VNO77_20280</name>
</gene>
<evidence type="ECO:0000313" key="1">
    <source>
        <dbReference type="EMBL" id="KAK7339602.1"/>
    </source>
</evidence>
<proteinExistence type="predicted"/>
<evidence type="ECO:0000313" key="2">
    <source>
        <dbReference type="Proteomes" id="UP001367508"/>
    </source>
</evidence>
<comment type="caution">
    <text evidence="1">The sequence shown here is derived from an EMBL/GenBank/DDBJ whole genome shotgun (WGS) entry which is preliminary data.</text>
</comment>